<dbReference type="PANTHER" id="PTHR46411">
    <property type="entry name" value="FAMILY ATPASE, PUTATIVE-RELATED"/>
    <property type="match status" value="1"/>
</dbReference>
<dbReference type="SMART" id="SM00382">
    <property type="entry name" value="AAA"/>
    <property type="match status" value="1"/>
</dbReference>
<dbReference type="Gene3D" id="3.40.50.300">
    <property type="entry name" value="P-loop containing nucleotide triphosphate hydrolases"/>
    <property type="match status" value="1"/>
</dbReference>
<reference evidence="3 4" key="1">
    <citation type="submission" date="2023-08" db="EMBL/GenBank/DDBJ databases">
        <title>Black Yeasts Isolated from many extreme environments.</title>
        <authorList>
            <person name="Coleine C."/>
            <person name="Stajich J.E."/>
            <person name="Selbmann L."/>
        </authorList>
    </citation>
    <scope>NUCLEOTIDE SEQUENCE [LARGE SCALE GENOMIC DNA]</scope>
    <source>
        <strain evidence="3 4">CCFEE 5885</strain>
    </source>
</reference>
<dbReference type="InterPro" id="IPR056599">
    <property type="entry name" value="AAA_lid_fung"/>
</dbReference>
<feature type="compositionally biased region" description="Low complexity" evidence="1">
    <location>
        <begin position="97"/>
        <end position="112"/>
    </location>
</feature>
<dbReference type="EMBL" id="JAVRRG010000098">
    <property type="protein sequence ID" value="KAK5086191.1"/>
    <property type="molecule type" value="Genomic_DNA"/>
</dbReference>
<feature type="region of interest" description="Disordered" evidence="1">
    <location>
        <begin position="96"/>
        <end position="117"/>
    </location>
</feature>
<sequence>MPKQANAVQAGTASAGCLGAPSNSPTTQLSSHAISVAGPTVSSRTPIVHQNAPAAAQSDAAGDPVQPLTQQIVTLEHMQQFLELWKTAVASKVSPGSSLSATTAPAESPTAPQSVQTKKRASKLTYLSVKEVWNRKDYEYKIVEAPAVEEVNDYDEYLFVVRVRIRVVAEDQHSDKSTEKATKYVDIKSTALRDVLRLVLRDVRTVSLNEDRPSIEQTFLFNFHSETTAYRTLMLETHPKKDIVLKHLDVLLDYLQAEYNPLETRLQSLLNNNEITYDLLWTIFKPNSEIFTTCAGTGVARCLRCNFGEERKRTNGTKYFHVEGRYLDFDGETFGEATAVLAIEEFRGAKQINLLPTYPLAYHRRSAELKTQLIKCGRAFISLLGVHHRTYEGKAFYVNKDGHIITTSVKKSRIMVDPSFFRKRNPNYKKANVEPSPDSEASDVFSLSSFLGGINISGEEEAPLQAVGKDPETLQEQDLLICNPTVYGFSLDLKMWLQFAVTYVRNIVWDESSFDRLAIPAANKKAVQALCEAQLGRHSDLVFKDFVAGKGQGLITLLHGPPGVGKTLTAETISEHLHRPFYTISVGDLGTNPNDLEQNLSEIFELSSHWKATLLLDEADVFVERRSTSDIHRNALVCIFLRKLEYYDGIMFLTTNRVQTIDEAFASRIHMPLRYNELNESARKKVWTGHLTKAVTKHGGAKCSVDDLDRLARKKLNGREITNVTSTALAMAAFDRTVLKVSYLEQAMELSKQFQSDFKGAGYFDSQRSYL</sequence>
<dbReference type="Proteomes" id="UP001345013">
    <property type="component" value="Unassembled WGS sequence"/>
</dbReference>
<keyword evidence="4" id="KW-1185">Reference proteome</keyword>
<dbReference type="CDD" id="cd19481">
    <property type="entry name" value="RecA-like_protease"/>
    <property type="match status" value="1"/>
</dbReference>
<dbReference type="SUPFAM" id="SSF52540">
    <property type="entry name" value="P-loop containing nucleoside triphosphate hydrolases"/>
    <property type="match status" value="1"/>
</dbReference>
<dbReference type="Pfam" id="PF00004">
    <property type="entry name" value="AAA"/>
    <property type="match status" value="1"/>
</dbReference>
<accession>A0ABR0K4A8</accession>
<evidence type="ECO:0000313" key="3">
    <source>
        <dbReference type="EMBL" id="KAK5086191.1"/>
    </source>
</evidence>
<name>A0ABR0K4A8_9EURO</name>
<dbReference type="PROSITE" id="PS51257">
    <property type="entry name" value="PROKAR_LIPOPROTEIN"/>
    <property type="match status" value="1"/>
</dbReference>
<dbReference type="PANTHER" id="PTHR46411:SF1">
    <property type="entry name" value="FAMILY ATPASE, PUTATIVE (AFU_ORTHOLOGUE AFUA_7G05752)-RELATED"/>
    <property type="match status" value="1"/>
</dbReference>
<protein>
    <recommendedName>
        <fullName evidence="2">AAA+ ATPase domain-containing protein</fullName>
    </recommendedName>
</protein>
<comment type="caution">
    <text evidence="3">The sequence shown here is derived from an EMBL/GenBank/DDBJ whole genome shotgun (WGS) entry which is preliminary data.</text>
</comment>
<evidence type="ECO:0000259" key="2">
    <source>
        <dbReference type="SMART" id="SM00382"/>
    </source>
</evidence>
<dbReference type="InterPro" id="IPR054289">
    <property type="entry name" value="DUF7025"/>
</dbReference>
<organism evidence="3 4">
    <name type="scientific">Lithohypha guttulata</name>
    <dbReference type="NCBI Taxonomy" id="1690604"/>
    <lineage>
        <taxon>Eukaryota</taxon>
        <taxon>Fungi</taxon>
        <taxon>Dikarya</taxon>
        <taxon>Ascomycota</taxon>
        <taxon>Pezizomycotina</taxon>
        <taxon>Eurotiomycetes</taxon>
        <taxon>Chaetothyriomycetidae</taxon>
        <taxon>Chaetothyriales</taxon>
        <taxon>Trichomeriaceae</taxon>
        <taxon>Lithohypha</taxon>
    </lineage>
</organism>
<dbReference type="Pfam" id="PF22942">
    <property type="entry name" value="DUF7025"/>
    <property type="match status" value="1"/>
</dbReference>
<proteinExistence type="predicted"/>
<dbReference type="InterPro" id="IPR003593">
    <property type="entry name" value="AAA+_ATPase"/>
</dbReference>
<dbReference type="Pfam" id="PF23232">
    <property type="entry name" value="AAA_lid_13"/>
    <property type="match status" value="1"/>
</dbReference>
<evidence type="ECO:0000313" key="4">
    <source>
        <dbReference type="Proteomes" id="UP001345013"/>
    </source>
</evidence>
<evidence type="ECO:0000256" key="1">
    <source>
        <dbReference type="SAM" id="MobiDB-lite"/>
    </source>
</evidence>
<gene>
    <name evidence="3" type="ORF">LTR24_006976</name>
</gene>
<dbReference type="InterPro" id="IPR027417">
    <property type="entry name" value="P-loop_NTPase"/>
</dbReference>
<dbReference type="InterPro" id="IPR003959">
    <property type="entry name" value="ATPase_AAA_core"/>
</dbReference>
<feature type="domain" description="AAA+ ATPase" evidence="2">
    <location>
        <begin position="552"/>
        <end position="677"/>
    </location>
</feature>